<comment type="catalytic activity">
    <reaction evidence="8">
        <text>1-octadecanoyl-2-(4Z,7Z,10Z,13Z,16Z,19Z-docosahexaenoyl)-sn-glycerol + H2O = 2-(4Z,7Z,10Z,13Z,16Z,19Z-docosahexaenoyl)-glycerol + octadecanoate + H(+)</text>
        <dbReference type="Rhea" id="RHEA:77107"/>
        <dbReference type="ChEBI" id="CHEBI:15377"/>
        <dbReference type="ChEBI" id="CHEBI:15378"/>
        <dbReference type="ChEBI" id="CHEBI:25629"/>
        <dbReference type="ChEBI" id="CHEBI:77129"/>
        <dbReference type="ChEBI" id="CHEBI:186738"/>
    </reaction>
</comment>
<evidence type="ECO:0000256" key="2">
    <source>
        <dbReference type="ARBA" id="ARBA00022801"/>
    </source>
</evidence>
<dbReference type="WBParaSite" id="Gr19_v10_g5439.t2">
    <property type="protein sequence ID" value="Gr19_v10_g5439.t2"/>
    <property type="gene ID" value="Gr19_v10_g5439"/>
</dbReference>
<comment type="catalytic activity">
    <reaction evidence="5">
        <text>a 1,2-diacyl-sn-glycerol + H2O = a 2-acylglycerol + a fatty acid + H(+)</text>
        <dbReference type="Rhea" id="RHEA:33275"/>
        <dbReference type="ChEBI" id="CHEBI:15377"/>
        <dbReference type="ChEBI" id="CHEBI:15378"/>
        <dbReference type="ChEBI" id="CHEBI:17389"/>
        <dbReference type="ChEBI" id="CHEBI:17815"/>
        <dbReference type="ChEBI" id="CHEBI:28868"/>
        <dbReference type="EC" id="3.1.1.116"/>
    </reaction>
</comment>
<dbReference type="GO" id="GO:0052689">
    <property type="term" value="F:carboxylic ester hydrolase activity"/>
    <property type="evidence" value="ECO:0007669"/>
    <property type="project" value="TreeGrafter"/>
</dbReference>
<evidence type="ECO:0000259" key="12">
    <source>
        <dbReference type="Pfam" id="PF00561"/>
    </source>
</evidence>
<dbReference type="Pfam" id="PF00561">
    <property type="entry name" value="Abhydrolase_1"/>
    <property type="match status" value="1"/>
</dbReference>
<evidence type="ECO:0000256" key="3">
    <source>
        <dbReference type="ARBA" id="ARBA00026104"/>
    </source>
</evidence>
<evidence type="ECO:0000256" key="6">
    <source>
        <dbReference type="ARBA" id="ARBA00043742"/>
    </source>
</evidence>
<dbReference type="Gene3D" id="3.40.50.1820">
    <property type="entry name" value="alpha/beta hydrolase"/>
    <property type="match status" value="1"/>
</dbReference>
<evidence type="ECO:0000256" key="10">
    <source>
        <dbReference type="ARBA" id="ARBA00048513"/>
    </source>
</evidence>
<dbReference type="PANTHER" id="PTHR46118">
    <property type="entry name" value="PROTEIN ABHD11"/>
    <property type="match status" value="1"/>
</dbReference>
<dbReference type="InterPro" id="IPR029058">
    <property type="entry name" value="AB_hydrolase_fold"/>
</dbReference>
<comment type="catalytic activity">
    <reaction evidence="9">
        <text>1,2-didecanoylglycerol + H2O = decanoylglycerol + decanoate + H(+)</text>
        <dbReference type="Rhea" id="RHEA:48596"/>
        <dbReference type="ChEBI" id="CHEBI:11152"/>
        <dbReference type="ChEBI" id="CHEBI:15377"/>
        <dbReference type="ChEBI" id="CHEBI:15378"/>
        <dbReference type="ChEBI" id="CHEBI:27689"/>
        <dbReference type="ChEBI" id="CHEBI:90605"/>
    </reaction>
</comment>
<sequence length="320" mass="36584">MCFFFIPRHSASAILFCRSFHHHQNFCSSAPSQPVALPLAFNVCPEKFGPEKTNPLVIVHGLLGHKKNWRGIASALQKELQNRVFVVDMRNHGESPHCSDSTYPSMALDLRQFIEQKVLTRSNHKTAFLLGHSMGGRVVAEFATDKANANLIEKLVFEDIAPQRNSHHSSLTEFRAYIDALRSVDLRLSRREISKALEPSIREESVRAFMLTNLCQDRPGLNKWRCNLDALSDNLEYIVAHTLAVPDKKISIPTLFLYGANSTYCSEFDIRPLRQMFFSYAKFEEVPEAGHIIHSEQPQRFIESVTRFLKRGYISYNDNE</sequence>
<evidence type="ECO:0000313" key="14">
    <source>
        <dbReference type="WBParaSite" id="Gr19_v10_g5439.t2"/>
    </source>
</evidence>
<evidence type="ECO:0000256" key="7">
    <source>
        <dbReference type="ARBA" id="ARBA00044064"/>
    </source>
</evidence>
<evidence type="ECO:0000256" key="11">
    <source>
        <dbReference type="ARBA" id="ARBA00048919"/>
    </source>
</evidence>
<accession>A0A914HZE4</accession>
<keyword evidence="13" id="KW-1185">Reference proteome</keyword>
<comment type="catalytic activity">
    <reaction evidence="11">
        <text>1-octadecanoyl-2-(5Z,8Z,11Z,14Z-eicosatetraenoyl)-sn-glycerol + H2O = 2-(5Z,8Z,11Z,14Z-eicosatetraenoyl)-glycerol + octadecanoate + H(+)</text>
        <dbReference type="Rhea" id="RHEA:38507"/>
        <dbReference type="ChEBI" id="CHEBI:15377"/>
        <dbReference type="ChEBI" id="CHEBI:15378"/>
        <dbReference type="ChEBI" id="CHEBI:25629"/>
        <dbReference type="ChEBI" id="CHEBI:52392"/>
        <dbReference type="ChEBI" id="CHEBI:75728"/>
    </reaction>
</comment>
<reference evidence="14" key="1">
    <citation type="submission" date="2022-11" db="UniProtKB">
        <authorList>
            <consortium name="WormBaseParasite"/>
        </authorList>
    </citation>
    <scope>IDENTIFICATION</scope>
</reference>
<dbReference type="Proteomes" id="UP000887572">
    <property type="component" value="Unplaced"/>
</dbReference>
<dbReference type="AlphaFoldDB" id="A0A914HZE4"/>
<evidence type="ECO:0000256" key="4">
    <source>
        <dbReference type="ARBA" id="ARBA00042703"/>
    </source>
</evidence>
<comment type="catalytic activity">
    <reaction evidence="10">
        <text>1-octadecanoyl-2-(9Z-octadecenoyl)-sn-glycerol + H2O = 2-(9Z-octadecenoyl)-glycerol + octadecanoate + H(+)</text>
        <dbReference type="Rhea" id="RHEA:77103"/>
        <dbReference type="ChEBI" id="CHEBI:15377"/>
        <dbReference type="ChEBI" id="CHEBI:15378"/>
        <dbReference type="ChEBI" id="CHEBI:25629"/>
        <dbReference type="ChEBI" id="CHEBI:73990"/>
        <dbReference type="ChEBI" id="CHEBI:75468"/>
    </reaction>
</comment>
<dbReference type="PANTHER" id="PTHR46118:SF4">
    <property type="entry name" value="PROTEIN ABHD11"/>
    <property type="match status" value="1"/>
</dbReference>
<evidence type="ECO:0000256" key="9">
    <source>
        <dbReference type="ARBA" id="ARBA00048504"/>
    </source>
</evidence>
<name>A0A914HZE4_GLORO</name>
<evidence type="ECO:0000256" key="5">
    <source>
        <dbReference type="ARBA" id="ARBA00043667"/>
    </source>
</evidence>
<dbReference type="InterPro" id="IPR000073">
    <property type="entry name" value="AB_hydrolase_1"/>
</dbReference>
<feature type="domain" description="AB hydrolase-1" evidence="12">
    <location>
        <begin position="54"/>
        <end position="297"/>
    </location>
</feature>
<evidence type="ECO:0000256" key="8">
    <source>
        <dbReference type="ARBA" id="ARBA00048283"/>
    </source>
</evidence>
<keyword evidence="2" id="KW-0378">Hydrolase</keyword>
<comment type="catalytic activity">
    <reaction evidence="6">
        <text>a 1,3-diacyl-sn-glycerol + H2O = a 1-acyl-sn-glycerol + a fatty acid + H(+)</text>
        <dbReference type="Rhea" id="RHEA:38503"/>
        <dbReference type="ChEBI" id="CHEBI:15377"/>
        <dbReference type="ChEBI" id="CHEBI:15378"/>
        <dbReference type="ChEBI" id="CHEBI:28868"/>
        <dbReference type="ChEBI" id="CHEBI:64683"/>
        <dbReference type="ChEBI" id="CHEBI:77272"/>
    </reaction>
</comment>
<proteinExistence type="inferred from homology"/>
<evidence type="ECO:0000256" key="1">
    <source>
        <dbReference type="ARBA" id="ARBA00008645"/>
    </source>
</evidence>
<protein>
    <recommendedName>
        <fullName evidence="7">sn-1-specific diacylglycerol lipase ABHD11</fullName>
        <ecNumber evidence="3">3.1.1.116</ecNumber>
    </recommendedName>
    <alternativeName>
        <fullName evidence="4">Alpha/beta hydrolase domain-containing protein 11</fullName>
    </alternativeName>
</protein>
<dbReference type="GO" id="GO:0005739">
    <property type="term" value="C:mitochondrion"/>
    <property type="evidence" value="ECO:0007669"/>
    <property type="project" value="TreeGrafter"/>
</dbReference>
<dbReference type="SUPFAM" id="SSF53474">
    <property type="entry name" value="alpha/beta-Hydrolases"/>
    <property type="match status" value="1"/>
</dbReference>
<comment type="similarity">
    <text evidence="1">Belongs to the AB hydrolase superfamily.</text>
</comment>
<dbReference type="EC" id="3.1.1.116" evidence="3"/>
<evidence type="ECO:0000313" key="13">
    <source>
        <dbReference type="Proteomes" id="UP000887572"/>
    </source>
</evidence>
<organism evidence="13 14">
    <name type="scientific">Globodera rostochiensis</name>
    <name type="common">Golden nematode worm</name>
    <name type="synonym">Heterodera rostochiensis</name>
    <dbReference type="NCBI Taxonomy" id="31243"/>
    <lineage>
        <taxon>Eukaryota</taxon>
        <taxon>Metazoa</taxon>
        <taxon>Ecdysozoa</taxon>
        <taxon>Nematoda</taxon>
        <taxon>Chromadorea</taxon>
        <taxon>Rhabditida</taxon>
        <taxon>Tylenchina</taxon>
        <taxon>Tylenchomorpha</taxon>
        <taxon>Tylenchoidea</taxon>
        <taxon>Heteroderidae</taxon>
        <taxon>Heteroderinae</taxon>
        <taxon>Globodera</taxon>
    </lineage>
</organism>